<dbReference type="AlphaFoldDB" id="A0A1C2DEW9"/>
<comment type="similarity">
    <text evidence="1 2">Belongs to the phD/YefM antitoxin family.</text>
</comment>
<keyword evidence="4" id="KW-1185">Reference proteome</keyword>
<dbReference type="EMBL" id="MDEO01000036">
    <property type="protein sequence ID" value="OCX13312.1"/>
    <property type="molecule type" value="Genomic_DNA"/>
</dbReference>
<dbReference type="PANTHER" id="PTHR33713:SF9">
    <property type="entry name" value="ANTITOXIN"/>
    <property type="match status" value="1"/>
</dbReference>
<dbReference type="RefSeq" id="WP_024923036.1">
    <property type="nucleotide sequence ID" value="NZ_MDEO01000036.1"/>
</dbReference>
<comment type="caution">
    <text evidence="3">The sequence shown here is derived from an EMBL/GenBank/DDBJ whole genome shotgun (WGS) entry which is preliminary data.</text>
</comment>
<reference evidence="3 4" key="1">
    <citation type="submission" date="2016-08" db="EMBL/GenBank/DDBJ databases">
        <title>Whole genome sequence of Mesorhizobium sp. strain UASWS1009 isolated from industrial sewage.</title>
        <authorList>
            <person name="Crovadore J."/>
            <person name="Calmin G."/>
            <person name="Chablais R."/>
            <person name="Cochard B."/>
            <person name="Lefort F."/>
        </authorList>
    </citation>
    <scope>NUCLEOTIDE SEQUENCE [LARGE SCALE GENOMIC DNA]</scope>
    <source>
        <strain evidence="3 4">UASWS1009</strain>
    </source>
</reference>
<evidence type="ECO:0000256" key="2">
    <source>
        <dbReference type="RuleBase" id="RU362080"/>
    </source>
</evidence>
<name>A0A1C2DEW9_9HYPH</name>
<dbReference type="NCBIfam" id="TIGR01552">
    <property type="entry name" value="phd_fam"/>
    <property type="match status" value="1"/>
</dbReference>
<dbReference type="InterPro" id="IPR051405">
    <property type="entry name" value="phD/YefM_antitoxin"/>
</dbReference>
<dbReference type="InterPro" id="IPR036165">
    <property type="entry name" value="YefM-like_sf"/>
</dbReference>
<dbReference type="Gene3D" id="3.40.1620.10">
    <property type="entry name" value="YefM-like domain"/>
    <property type="match status" value="1"/>
</dbReference>
<dbReference type="Proteomes" id="UP000094412">
    <property type="component" value="Unassembled WGS sequence"/>
</dbReference>
<dbReference type="PANTHER" id="PTHR33713">
    <property type="entry name" value="ANTITOXIN YAFN-RELATED"/>
    <property type="match status" value="1"/>
</dbReference>
<evidence type="ECO:0000256" key="1">
    <source>
        <dbReference type="ARBA" id="ARBA00009981"/>
    </source>
</evidence>
<comment type="function">
    <text evidence="2">Antitoxin component of a type II toxin-antitoxin (TA) system.</text>
</comment>
<dbReference type="OrthoDB" id="7451784at2"/>
<gene>
    <name evidence="3" type="ORF">QV13_27810</name>
</gene>
<sequence length="84" mass="9554">MNWHLQDAKNNLSKLVQRAREEGPQTITLRGKPAAVVLSAEEYEALSAKKPSLAEFLLTGPVWDDDFVEEVNRRDKTPSRDIDF</sequence>
<protein>
    <recommendedName>
        <fullName evidence="2">Antitoxin</fullName>
    </recommendedName>
</protein>
<organism evidence="3 4">
    <name type="scientific">Mesorhizobium hungaricum</name>
    <dbReference type="NCBI Taxonomy" id="1566387"/>
    <lineage>
        <taxon>Bacteria</taxon>
        <taxon>Pseudomonadati</taxon>
        <taxon>Pseudomonadota</taxon>
        <taxon>Alphaproteobacteria</taxon>
        <taxon>Hyphomicrobiales</taxon>
        <taxon>Phyllobacteriaceae</taxon>
        <taxon>Mesorhizobium</taxon>
    </lineage>
</organism>
<evidence type="ECO:0000313" key="3">
    <source>
        <dbReference type="EMBL" id="OCX13312.1"/>
    </source>
</evidence>
<dbReference type="Pfam" id="PF02604">
    <property type="entry name" value="PhdYeFM_antitox"/>
    <property type="match status" value="1"/>
</dbReference>
<dbReference type="SUPFAM" id="SSF143120">
    <property type="entry name" value="YefM-like"/>
    <property type="match status" value="1"/>
</dbReference>
<accession>A0A1C2DEW9</accession>
<proteinExistence type="inferred from homology"/>
<evidence type="ECO:0000313" key="4">
    <source>
        <dbReference type="Proteomes" id="UP000094412"/>
    </source>
</evidence>
<dbReference type="STRING" id="1566387.QV13_27810"/>
<dbReference type="InterPro" id="IPR006442">
    <property type="entry name" value="Antitoxin_Phd/YefM"/>
</dbReference>